<sequence>MSDLLLSEDRDRVRTLTLNRPDQLNAFNQALYVALAEALCEADEDPEVAVVLLTGTGRTFSAGTDLLEMKETASGADDGESHGFIRLVDALTAFSKPLVVAVNGLGLGIGVTLLGFADLVLASTKARFKTPFTTLGVAPEAASSFLFPRLIGRQNAAWMLLSGEWISAEEAHEMGFVWRVTEPDELLATAWGHAATLAARPISSLVAVKETMTASLRPGIEAARELENAKFAELLGGPANIEALLAFAEGREPDFTKLPPGA</sequence>
<dbReference type="PANTHER" id="PTHR43684">
    <property type="match status" value="1"/>
</dbReference>
<keyword evidence="3" id="KW-0413">Isomerase</keyword>
<reference evidence="4" key="1">
    <citation type="submission" date="2016-10" db="EMBL/GenBank/DDBJ databases">
        <title>Draft Genome Sequence of Nocardioides luteus Strain BAFB, an Alkane-Degrading Bacterium Isolated from JP-7 Polluted Soil.</title>
        <authorList>
            <person name="Brown L."/>
            <person name="Ruiz O.N."/>
            <person name="Gunasekera T."/>
        </authorList>
    </citation>
    <scope>NUCLEOTIDE SEQUENCE [LARGE SCALE GENOMIC DNA]</scope>
    <source>
        <strain evidence="4">BAFB</strain>
    </source>
</reference>
<dbReference type="RefSeq" id="WP_045550740.1">
    <property type="nucleotide sequence ID" value="NZ_JZDQ02000001.1"/>
</dbReference>
<dbReference type="Pfam" id="PF00378">
    <property type="entry name" value="ECH_1"/>
    <property type="match status" value="1"/>
</dbReference>
<dbReference type="InterPro" id="IPR001753">
    <property type="entry name" value="Enoyl-CoA_hydra/iso"/>
</dbReference>
<keyword evidence="5" id="KW-1185">Reference proteome</keyword>
<dbReference type="SUPFAM" id="SSF52096">
    <property type="entry name" value="ClpP/crotonase"/>
    <property type="match status" value="1"/>
</dbReference>
<dbReference type="Gene3D" id="3.90.226.10">
    <property type="entry name" value="2-enoyl-CoA Hydratase, Chain A, domain 1"/>
    <property type="match status" value="1"/>
</dbReference>
<dbReference type="EMBL" id="JZDQ02000001">
    <property type="protein sequence ID" value="OIJ28849.1"/>
    <property type="molecule type" value="Genomic_DNA"/>
</dbReference>
<dbReference type="CDD" id="cd06558">
    <property type="entry name" value="crotonase-like"/>
    <property type="match status" value="1"/>
</dbReference>
<name>A0A1J4NEG8_9ACTN</name>
<organism evidence="4 5">
    <name type="scientific">Nocardioides luteus</name>
    <dbReference type="NCBI Taxonomy" id="1844"/>
    <lineage>
        <taxon>Bacteria</taxon>
        <taxon>Bacillati</taxon>
        <taxon>Actinomycetota</taxon>
        <taxon>Actinomycetes</taxon>
        <taxon>Propionibacteriales</taxon>
        <taxon>Nocardioidaceae</taxon>
        <taxon>Nocardioides</taxon>
    </lineage>
</organism>
<dbReference type="OrthoDB" id="9797151at2"/>
<dbReference type="PANTHER" id="PTHR43684:SF1">
    <property type="entry name" value="ENOYL-COA DELTA ISOMERASE 2"/>
    <property type="match status" value="1"/>
</dbReference>
<keyword evidence="2" id="KW-0576">Peroxisome</keyword>
<dbReference type="InterPro" id="IPR051053">
    <property type="entry name" value="ECH/Chromodomain_protein"/>
</dbReference>
<evidence type="ECO:0000256" key="2">
    <source>
        <dbReference type="ARBA" id="ARBA00023140"/>
    </source>
</evidence>
<comment type="caution">
    <text evidence="4">The sequence shown here is derived from an EMBL/GenBank/DDBJ whole genome shotgun (WGS) entry which is preliminary data.</text>
</comment>
<accession>A0A1J4NEG8</accession>
<evidence type="ECO:0000256" key="1">
    <source>
        <dbReference type="ARBA" id="ARBA00004275"/>
    </source>
</evidence>
<dbReference type="GO" id="GO:0004165">
    <property type="term" value="F:delta(3)-delta(2)-enoyl-CoA isomerase activity"/>
    <property type="evidence" value="ECO:0007669"/>
    <property type="project" value="UniProtKB-ARBA"/>
</dbReference>
<evidence type="ECO:0000256" key="3">
    <source>
        <dbReference type="ARBA" id="ARBA00023235"/>
    </source>
</evidence>
<dbReference type="STRING" id="1844.UG56_001055"/>
<evidence type="ECO:0000313" key="4">
    <source>
        <dbReference type="EMBL" id="OIJ28849.1"/>
    </source>
</evidence>
<comment type="subcellular location">
    <subcellularLocation>
        <location evidence="1">Peroxisome</location>
    </subcellularLocation>
</comment>
<proteinExistence type="predicted"/>
<dbReference type="Proteomes" id="UP000033772">
    <property type="component" value="Unassembled WGS sequence"/>
</dbReference>
<dbReference type="AlphaFoldDB" id="A0A1J4NEG8"/>
<evidence type="ECO:0000313" key="5">
    <source>
        <dbReference type="Proteomes" id="UP000033772"/>
    </source>
</evidence>
<protein>
    <submittedName>
        <fullName evidence="4">Crotonase</fullName>
    </submittedName>
</protein>
<gene>
    <name evidence="4" type="ORF">UG56_001055</name>
</gene>
<dbReference type="InterPro" id="IPR029045">
    <property type="entry name" value="ClpP/crotonase-like_dom_sf"/>
</dbReference>